<dbReference type="eggNOG" id="KOG0218">
    <property type="taxonomic scope" value="Eukaryota"/>
</dbReference>
<evidence type="ECO:0000256" key="6">
    <source>
        <dbReference type="ARBA" id="ARBA00022763"/>
    </source>
</evidence>
<evidence type="ECO:0000256" key="3">
    <source>
        <dbReference type="ARBA" id="ARBA00019000"/>
    </source>
</evidence>
<dbReference type="NCBIfam" id="NF003810">
    <property type="entry name" value="PRK05399.1"/>
    <property type="match status" value="1"/>
</dbReference>
<evidence type="ECO:0000256" key="8">
    <source>
        <dbReference type="ARBA" id="ARBA00023125"/>
    </source>
</evidence>
<evidence type="ECO:0000256" key="5">
    <source>
        <dbReference type="ARBA" id="ARBA00022741"/>
    </source>
</evidence>
<dbReference type="FunFam" id="3.30.420.110:FF:000008">
    <property type="entry name" value="DNA mismatch repair protein"/>
    <property type="match status" value="1"/>
</dbReference>
<keyword evidence="7" id="KW-0067">ATP-binding</keyword>
<organism evidence="16 17">
    <name type="scientific">Capronia coronata CBS 617.96</name>
    <dbReference type="NCBI Taxonomy" id="1182541"/>
    <lineage>
        <taxon>Eukaryota</taxon>
        <taxon>Fungi</taxon>
        <taxon>Dikarya</taxon>
        <taxon>Ascomycota</taxon>
        <taxon>Pezizomycotina</taxon>
        <taxon>Eurotiomycetes</taxon>
        <taxon>Chaetothyriomycetidae</taxon>
        <taxon>Chaetothyriales</taxon>
        <taxon>Herpotrichiellaceae</taxon>
        <taxon>Capronia</taxon>
    </lineage>
</organism>
<evidence type="ECO:0000256" key="4">
    <source>
        <dbReference type="ARBA" id="ARBA00022151"/>
    </source>
</evidence>
<dbReference type="InterPro" id="IPR000432">
    <property type="entry name" value="DNA_mismatch_repair_MutS_C"/>
</dbReference>
<reference evidence="16 17" key="1">
    <citation type="submission" date="2013-03" db="EMBL/GenBank/DDBJ databases">
        <title>The Genome Sequence of Capronia coronata CBS 617.96.</title>
        <authorList>
            <consortium name="The Broad Institute Genomics Platform"/>
            <person name="Cuomo C."/>
            <person name="de Hoog S."/>
            <person name="Gorbushina A."/>
            <person name="Walker B."/>
            <person name="Young S.K."/>
            <person name="Zeng Q."/>
            <person name="Gargeya S."/>
            <person name="Fitzgerald M."/>
            <person name="Haas B."/>
            <person name="Abouelleil A."/>
            <person name="Allen A.W."/>
            <person name="Alvarado L."/>
            <person name="Arachchi H.M."/>
            <person name="Berlin A.M."/>
            <person name="Chapman S.B."/>
            <person name="Gainer-Dewar J."/>
            <person name="Goldberg J."/>
            <person name="Griggs A."/>
            <person name="Gujja S."/>
            <person name="Hansen M."/>
            <person name="Howarth C."/>
            <person name="Imamovic A."/>
            <person name="Ireland A."/>
            <person name="Larimer J."/>
            <person name="McCowan C."/>
            <person name="Murphy C."/>
            <person name="Pearson M."/>
            <person name="Poon T.W."/>
            <person name="Priest M."/>
            <person name="Roberts A."/>
            <person name="Saif S."/>
            <person name="Shea T."/>
            <person name="Sisk P."/>
            <person name="Sykes S."/>
            <person name="Wortman J."/>
            <person name="Nusbaum C."/>
            <person name="Birren B."/>
        </authorList>
    </citation>
    <scope>NUCLEOTIDE SEQUENCE [LARGE SCALE GENOMIC DNA]</scope>
    <source>
        <strain evidence="16 17">CBS 617.96</strain>
    </source>
</reference>
<feature type="compositionally biased region" description="Polar residues" evidence="14">
    <location>
        <begin position="82"/>
        <end position="91"/>
    </location>
</feature>
<dbReference type="RefSeq" id="XP_007720483.1">
    <property type="nucleotide sequence ID" value="XM_007722293.1"/>
</dbReference>
<dbReference type="Gene3D" id="3.40.1170.10">
    <property type="entry name" value="DNA repair protein MutS, domain I"/>
    <property type="match status" value="1"/>
</dbReference>
<comment type="caution">
    <text evidence="16">The sequence shown here is derived from an EMBL/GenBank/DDBJ whole genome shotgun (WGS) entry which is preliminary data.</text>
</comment>
<dbReference type="InterPro" id="IPR007695">
    <property type="entry name" value="DNA_mismatch_repair_MutS-lik_N"/>
</dbReference>
<feature type="compositionally biased region" description="Basic and acidic residues" evidence="14">
    <location>
        <begin position="120"/>
        <end position="131"/>
    </location>
</feature>
<feature type="compositionally biased region" description="Polar residues" evidence="14">
    <location>
        <begin position="1"/>
        <end position="27"/>
    </location>
</feature>
<dbReference type="Pfam" id="PF05192">
    <property type="entry name" value="MutS_III"/>
    <property type="match status" value="1"/>
</dbReference>
<evidence type="ECO:0000256" key="1">
    <source>
        <dbReference type="ARBA" id="ARBA00004123"/>
    </source>
</evidence>
<evidence type="ECO:0000259" key="15">
    <source>
        <dbReference type="PROSITE" id="PS00486"/>
    </source>
</evidence>
<dbReference type="Proteomes" id="UP000019484">
    <property type="component" value="Unassembled WGS sequence"/>
</dbReference>
<dbReference type="AlphaFoldDB" id="W9ZP29"/>
<dbReference type="PANTHER" id="PTHR11361">
    <property type="entry name" value="DNA MISMATCH REPAIR PROTEIN MUTS FAMILY MEMBER"/>
    <property type="match status" value="1"/>
</dbReference>
<dbReference type="GO" id="GO:0005524">
    <property type="term" value="F:ATP binding"/>
    <property type="evidence" value="ECO:0007669"/>
    <property type="project" value="UniProtKB-UniRule"/>
</dbReference>
<feature type="compositionally biased region" description="Acidic residues" evidence="14">
    <location>
        <begin position="155"/>
        <end position="170"/>
    </location>
</feature>
<dbReference type="InterPro" id="IPR036187">
    <property type="entry name" value="DNA_mismatch_repair_MutS_sf"/>
</dbReference>
<dbReference type="GO" id="GO:0006298">
    <property type="term" value="P:mismatch repair"/>
    <property type="evidence" value="ECO:0007669"/>
    <property type="project" value="InterPro"/>
</dbReference>
<dbReference type="EMBL" id="AMWN01000001">
    <property type="protein sequence ID" value="EXJ96254.1"/>
    <property type="molecule type" value="Genomic_DNA"/>
</dbReference>
<dbReference type="InterPro" id="IPR027417">
    <property type="entry name" value="P-loop_NTPase"/>
</dbReference>
<evidence type="ECO:0000256" key="12">
    <source>
        <dbReference type="ARBA" id="ARBA00025902"/>
    </source>
</evidence>
<evidence type="ECO:0000256" key="13">
    <source>
        <dbReference type="ARBA" id="ARBA00029792"/>
    </source>
</evidence>
<keyword evidence="17" id="KW-1185">Reference proteome</keyword>
<dbReference type="GO" id="GO:0030983">
    <property type="term" value="F:mismatched DNA binding"/>
    <property type="evidence" value="ECO:0007669"/>
    <property type="project" value="UniProtKB-UniRule"/>
</dbReference>
<evidence type="ECO:0000256" key="9">
    <source>
        <dbReference type="ARBA" id="ARBA00023204"/>
    </source>
</evidence>
<dbReference type="OrthoDB" id="121051at2759"/>
<evidence type="ECO:0000256" key="10">
    <source>
        <dbReference type="ARBA" id="ARBA00023242"/>
    </source>
</evidence>
<dbReference type="GO" id="GO:0005634">
    <property type="term" value="C:nucleus"/>
    <property type="evidence" value="ECO:0007669"/>
    <property type="project" value="UniProtKB-SubCell"/>
</dbReference>
<keyword evidence="8" id="KW-0238">DNA-binding</keyword>
<gene>
    <name evidence="16" type="ORF">A1O1_01380</name>
</gene>
<feature type="compositionally biased region" description="Polar residues" evidence="14">
    <location>
        <begin position="102"/>
        <end position="112"/>
    </location>
</feature>
<dbReference type="SUPFAM" id="SSF52540">
    <property type="entry name" value="P-loop containing nucleoside triphosphate hydrolases"/>
    <property type="match status" value="1"/>
</dbReference>
<dbReference type="Gene3D" id="3.30.420.110">
    <property type="entry name" value="MutS, connector domain"/>
    <property type="match status" value="1"/>
</dbReference>
<dbReference type="InterPro" id="IPR036678">
    <property type="entry name" value="MutS_con_dom_sf"/>
</dbReference>
<dbReference type="GeneID" id="19156282"/>
<feature type="domain" description="DNA mismatch repair proteins mutS family" evidence="15">
    <location>
        <begin position="949"/>
        <end position="965"/>
    </location>
</feature>
<dbReference type="InterPro" id="IPR007696">
    <property type="entry name" value="DNA_mismatch_repair_MutS_core"/>
</dbReference>
<dbReference type="STRING" id="1182541.W9ZP29"/>
<dbReference type="SUPFAM" id="SSF55271">
    <property type="entry name" value="DNA repair protein MutS, domain I"/>
    <property type="match status" value="1"/>
</dbReference>
<feature type="compositionally biased region" description="Basic and acidic residues" evidence="14">
    <location>
        <begin position="138"/>
        <end position="154"/>
    </location>
</feature>
<keyword evidence="10" id="KW-0539">Nucleus</keyword>
<dbReference type="SUPFAM" id="SSF48334">
    <property type="entry name" value="DNA repair protein MutS, domain III"/>
    <property type="match status" value="1"/>
</dbReference>
<accession>W9ZP29</accession>
<dbReference type="PROSITE" id="PS00486">
    <property type="entry name" value="DNA_MISMATCH_REPAIR_2"/>
    <property type="match status" value="1"/>
</dbReference>
<feature type="region of interest" description="Disordered" evidence="14">
    <location>
        <begin position="1"/>
        <end position="191"/>
    </location>
</feature>
<evidence type="ECO:0000256" key="14">
    <source>
        <dbReference type="SAM" id="MobiDB-lite"/>
    </source>
</evidence>
<sequence length="1106" mass="122769">MASSQKKQQTLSAFFKKPSSQPSTLSQGRVADNHDDDDEDDLVLPVAKKRRINPISDTLDGNGIETEESAEQTRTLRPVVANGQSTTTTLVAPSGSERTSKYIFSSTPLQENQEVDEPNSPDRRRKDELHRKFVKKLGRPDSIAEIKRRNRALEDDAGENEDDEGEDNTVEEAPKPTGRTKAGTKKGGSKLTPMEKQVIEIKKAHMDTLLVVEVGYKFRFFGEDARIAARELGIVCIPGKYRFDEHPSEAHLDRFASASIPVHRLHVHVKRLVAAGHKVGVVRQLETAALKAVGDNRNAPFVRKLTNLYTKGTYIDDVEAIEDDGKGSSMPHSPSTGFLLCMTEVNVKGYGNDEKVHVGLVAVQPATGDIVYDDFEDGFMRSEIETRLLHIAPCEFLIVGDLSRATEKLVLHLSGSKTNVFGDKIRVERTAKPKTMAAQAHSHISTFYTDRLKESRVDQDKATSIFDKILGLPENVTVCLSAMINHLSEYGLEHVFQLTKYFQPFSARSHMLLNGNTLTSLEIYQNQTDLSTKGSLYWMMDRTQTRFGGRLLRKWVGRPLLDKQSIEERLTAVAELLDPVKSMHVEKLRHVLSKMKTDLEKSLIRIYYGKCTRPELLNVLQSLQLLTNEFAHVTDAASTNFESSLISSAITSLPLILEEVVGYLERINLQAARSDDKYDFFQESFENDTITEHKFGIAGVEHDLDEFRSTAAEKLGKQRPVDYATVAGIDYLIEVDNNSATIKKVPASWAKISGTKKMSRFHAPEVVKLLRERDQHKESLAAACDKAYKDLLADISTKYQLFRDTVQSLARLDCLLSLANVASQPGYVRPNFTEGTKIDVEGARHPMVEQLLIDTYVPNNVSVSQDATRALLVTGPNMGGKSSYVRSVALISIMAQIGSFVPATSATLGILDAVFTRMGAFDNMMSGESTFMVELSETSDILKLATDRSLVVLDELGRGTSTHDGVAIAASVLDYLVRERKCLTLFITHYQMLARMADGFPNGELKNVHMRFTEQDDENVTFLYEVAEGVAHRSYGLNVARLANISESVIDVARRKSAELEAATKARQLAALARMLGAPDKGDMTGGVVRSDAERLDAIIEGIEML</sequence>
<dbReference type="FunFam" id="3.40.1170.10:FF:000006">
    <property type="entry name" value="DNA mismatch repair protein"/>
    <property type="match status" value="1"/>
</dbReference>
<dbReference type="SMART" id="SM00533">
    <property type="entry name" value="MUTSd"/>
    <property type="match status" value="1"/>
</dbReference>
<dbReference type="InterPro" id="IPR045076">
    <property type="entry name" value="MutS"/>
</dbReference>
<keyword evidence="6" id="KW-0227">DNA damage</keyword>
<evidence type="ECO:0000256" key="2">
    <source>
        <dbReference type="ARBA" id="ARBA00007094"/>
    </source>
</evidence>
<dbReference type="Pfam" id="PF05188">
    <property type="entry name" value="MutS_II"/>
    <property type="match status" value="1"/>
</dbReference>
<dbReference type="InterPro" id="IPR016151">
    <property type="entry name" value="DNA_mismatch_repair_MutS_N"/>
</dbReference>
<keyword evidence="9" id="KW-0234">DNA repair</keyword>
<evidence type="ECO:0000256" key="11">
    <source>
        <dbReference type="ARBA" id="ARBA00025373"/>
    </source>
</evidence>
<dbReference type="Pfam" id="PF01624">
    <property type="entry name" value="MutS_I"/>
    <property type="match status" value="1"/>
</dbReference>
<dbReference type="Pfam" id="PF00488">
    <property type="entry name" value="MutS_V"/>
    <property type="match status" value="1"/>
</dbReference>
<comment type="function">
    <text evidence="11">Component of the post-replicative DNA mismatch repair system (MMR). Heterodimerizes with MSH2 to form MutS beta, which binds to DNA mismatches thereby initiating DNA repair. MSH3 provides substrate-binding and substrate specificity to the complex. When bound, the MutS beta heterodimer bends the DNA helix and shields approximately 20 base pairs. Acts mainly to repair insertion-deletion loops (IDLs) from 2 to 13 nucleotides in size, but can also repair base-base and single insertion-deletion mismatches that occur during replication. After mismatch binding, forms a ternary complex with the MutL alpha heterodimer, which is thought to be responsible for directing the downstream MMR events, including strand discrimination, excision, and resynthesis. ATP binding and hydrolysis play a pivotal role in mismatch repair functions.</text>
</comment>
<evidence type="ECO:0000313" key="17">
    <source>
        <dbReference type="Proteomes" id="UP000019484"/>
    </source>
</evidence>
<dbReference type="GO" id="GO:0006312">
    <property type="term" value="P:mitotic recombination"/>
    <property type="evidence" value="ECO:0007669"/>
    <property type="project" value="TreeGrafter"/>
</dbReference>
<comment type="subunit">
    <text evidence="12">Heterodimer consisting of MSH2-MSH3 (MutS beta). Forms a ternary complex with MutL alpha (MLH1-PMS1).</text>
</comment>
<evidence type="ECO:0000313" key="16">
    <source>
        <dbReference type="EMBL" id="EXJ96254.1"/>
    </source>
</evidence>
<protein>
    <recommendedName>
        <fullName evidence="3">DNA mismatch repair protein MSH3</fullName>
    </recommendedName>
    <alternativeName>
        <fullName evidence="4">DNA mismatch repair protein msh3</fullName>
    </alternativeName>
    <alternativeName>
        <fullName evidence="13">MutS protein homolog 3</fullName>
    </alternativeName>
</protein>
<dbReference type="Gene3D" id="1.10.1420.10">
    <property type="match status" value="2"/>
</dbReference>
<dbReference type="InterPro" id="IPR007860">
    <property type="entry name" value="DNA_mmatch_repair_MutS_con_dom"/>
</dbReference>
<comment type="similarity">
    <text evidence="2">Belongs to the DNA mismatch repair MutS family. MSH3 subfamily.</text>
</comment>
<proteinExistence type="inferred from homology"/>
<comment type="subcellular location">
    <subcellularLocation>
        <location evidence="1">Nucleus</location>
    </subcellularLocation>
</comment>
<dbReference type="SMART" id="SM00534">
    <property type="entry name" value="MUTSac"/>
    <property type="match status" value="1"/>
</dbReference>
<keyword evidence="5" id="KW-0547">Nucleotide-binding</keyword>
<dbReference type="Gene3D" id="3.40.50.300">
    <property type="entry name" value="P-loop containing nucleotide triphosphate hydrolases"/>
    <property type="match status" value="1"/>
</dbReference>
<name>W9ZP29_9EURO</name>
<dbReference type="PANTHER" id="PTHR11361:SF122">
    <property type="entry name" value="DNA MISMATCH REPAIR PROTEIN MSH3"/>
    <property type="match status" value="1"/>
</dbReference>
<dbReference type="FunFam" id="1.10.1420.10:FF:000004">
    <property type="entry name" value="DNA mismatch repair protein Msh3"/>
    <property type="match status" value="1"/>
</dbReference>
<dbReference type="GO" id="GO:0140664">
    <property type="term" value="F:ATP-dependent DNA damage sensor activity"/>
    <property type="evidence" value="ECO:0007669"/>
    <property type="project" value="InterPro"/>
</dbReference>
<dbReference type="HOGENOM" id="CLU_002472_4_0_1"/>
<evidence type="ECO:0000256" key="7">
    <source>
        <dbReference type="ARBA" id="ARBA00022840"/>
    </source>
</evidence>